<dbReference type="AlphaFoldDB" id="A0AAN7SIR4"/>
<dbReference type="Gene3D" id="3.10.200.10">
    <property type="entry name" value="Alpha carbonic anhydrase"/>
    <property type="match status" value="1"/>
</dbReference>
<gene>
    <name evidence="8" type="ORF">RN001_005288</name>
</gene>
<dbReference type="EC" id="4.2.1.1" evidence="2 6"/>
<dbReference type="InterPro" id="IPR036398">
    <property type="entry name" value="CA_dom_sf"/>
</dbReference>
<dbReference type="InterPro" id="IPR001148">
    <property type="entry name" value="CA_dom"/>
</dbReference>
<proteinExistence type="inferred from homology"/>
<dbReference type="EMBL" id="JARPUR010000002">
    <property type="protein sequence ID" value="KAK4881969.1"/>
    <property type="molecule type" value="Genomic_DNA"/>
</dbReference>
<comment type="similarity">
    <text evidence="1 6">Belongs to the alpha-carbonic anhydrase family.</text>
</comment>
<evidence type="ECO:0000259" key="7">
    <source>
        <dbReference type="PROSITE" id="PS51144"/>
    </source>
</evidence>
<feature type="signal peptide" evidence="6">
    <location>
        <begin position="1"/>
        <end position="20"/>
    </location>
</feature>
<dbReference type="Proteomes" id="UP001353858">
    <property type="component" value="Unassembled WGS sequence"/>
</dbReference>
<dbReference type="GO" id="GO:0008270">
    <property type="term" value="F:zinc ion binding"/>
    <property type="evidence" value="ECO:0007669"/>
    <property type="project" value="UniProtKB-UniRule"/>
</dbReference>
<dbReference type="InterPro" id="IPR023561">
    <property type="entry name" value="Carbonic_anhydrase_a-class"/>
</dbReference>
<sequence length="305" mass="34784">MGSIINFSITIFTIITKGLCQDFGYDGNEGPTHWGEKYQHCFGKHQSPINIIEHQVQIVHLPPMVFSNFNFTTAEALMKNNGHTVVVAFDSEQKPMISGGPLIGDYEFAQLHFHWGANDEEGSENTINNSSYPLEIHIVFYQEAYGSFQEATEHPDGLAVLSFLYTGRKETNKYYETIVEVLPKVQEAQANTTIKDLPRLSNLIPNDLSVYYFYGGSLTTPPCTEAVTWIEFKNTIPLAYRQIEVFRQLNGEHGKLLHNFRPVQPLHGRTIRMNQKLGQNCSVTYRYLLLHEIFCISVIVQLLFK</sequence>
<evidence type="ECO:0000256" key="2">
    <source>
        <dbReference type="ARBA" id="ARBA00012925"/>
    </source>
</evidence>
<reference evidence="9" key="1">
    <citation type="submission" date="2023-01" db="EMBL/GenBank/DDBJ databases">
        <title>Key to firefly adult light organ development and bioluminescence: homeobox transcription factors regulate luciferase expression and transportation to peroxisome.</title>
        <authorList>
            <person name="Fu X."/>
        </authorList>
    </citation>
    <scope>NUCLEOTIDE SEQUENCE [LARGE SCALE GENOMIC DNA]</scope>
</reference>
<evidence type="ECO:0000256" key="5">
    <source>
        <dbReference type="ARBA" id="ARBA00023180"/>
    </source>
</evidence>
<dbReference type="InterPro" id="IPR018338">
    <property type="entry name" value="Carbonic_anhydrase_a-class_CS"/>
</dbReference>
<evidence type="ECO:0000256" key="4">
    <source>
        <dbReference type="ARBA" id="ARBA00022833"/>
    </source>
</evidence>
<keyword evidence="4 6" id="KW-0862">Zinc</keyword>
<comment type="cofactor">
    <cofactor evidence="6">
        <name>Zn(2+)</name>
        <dbReference type="ChEBI" id="CHEBI:29105"/>
    </cofactor>
</comment>
<name>A0AAN7SIR4_9COLE</name>
<comment type="catalytic activity">
    <reaction evidence="6">
        <text>hydrogencarbonate + H(+) = CO2 + H2O</text>
        <dbReference type="Rhea" id="RHEA:10748"/>
        <dbReference type="ChEBI" id="CHEBI:15377"/>
        <dbReference type="ChEBI" id="CHEBI:15378"/>
        <dbReference type="ChEBI" id="CHEBI:16526"/>
        <dbReference type="ChEBI" id="CHEBI:17544"/>
        <dbReference type="EC" id="4.2.1.1"/>
    </reaction>
</comment>
<evidence type="ECO:0000313" key="8">
    <source>
        <dbReference type="EMBL" id="KAK4881969.1"/>
    </source>
</evidence>
<evidence type="ECO:0000313" key="9">
    <source>
        <dbReference type="Proteomes" id="UP001353858"/>
    </source>
</evidence>
<feature type="chain" id="PRO_5042672031" description="Carbonic anhydrase" evidence="6">
    <location>
        <begin position="21"/>
        <end position="305"/>
    </location>
</feature>
<dbReference type="CDD" id="cd00326">
    <property type="entry name" value="alpha_CA"/>
    <property type="match status" value="1"/>
</dbReference>
<comment type="caution">
    <text evidence="8">The sequence shown here is derived from an EMBL/GenBank/DDBJ whole genome shotgun (WGS) entry which is preliminary data.</text>
</comment>
<dbReference type="SMART" id="SM01057">
    <property type="entry name" value="Carb_anhydrase"/>
    <property type="match status" value="1"/>
</dbReference>
<keyword evidence="6" id="KW-0732">Signal</keyword>
<dbReference type="PANTHER" id="PTHR18952">
    <property type="entry name" value="CARBONIC ANHYDRASE"/>
    <property type="match status" value="1"/>
</dbReference>
<dbReference type="GO" id="GO:0005737">
    <property type="term" value="C:cytoplasm"/>
    <property type="evidence" value="ECO:0007669"/>
    <property type="project" value="TreeGrafter"/>
</dbReference>
<evidence type="ECO:0000256" key="6">
    <source>
        <dbReference type="RuleBase" id="RU367011"/>
    </source>
</evidence>
<dbReference type="Pfam" id="PF00194">
    <property type="entry name" value="Carb_anhydrase"/>
    <property type="match status" value="1"/>
</dbReference>
<accession>A0AAN7SIR4</accession>
<evidence type="ECO:0000256" key="3">
    <source>
        <dbReference type="ARBA" id="ARBA00022723"/>
    </source>
</evidence>
<keyword evidence="3 6" id="KW-0479">Metal-binding</keyword>
<comment type="function">
    <text evidence="6">Reversible hydration of carbon dioxide.</text>
</comment>
<dbReference type="PROSITE" id="PS00162">
    <property type="entry name" value="ALPHA_CA_1"/>
    <property type="match status" value="1"/>
</dbReference>
<dbReference type="FunFam" id="3.10.200.10:FF:000003">
    <property type="entry name" value="Carbonic anhydrase 12"/>
    <property type="match status" value="1"/>
</dbReference>
<dbReference type="PANTHER" id="PTHR18952:SF124">
    <property type="entry name" value="CARBONIC ANHYDRASE 7"/>
    <property type="match status" value="1"/>
</dbReference>
<keyword evidence="9" id="KW-1185">Reference proteome</keyword>
<keyword evidence="6" id="KW-0456">Lyase</keyword>
<keyword evidence="5" id="KW-0325">Glycoprotein</keyword>
<dbReference type="SUPFAM" id="SSF51069">
    <property type="entry name" value="Carbonic anhydrase"/>
    <property type="match status" value="1"/>
</dbReference>
<evidence type="ECO:0000256" key="1">
    <source>
        <dbReference type="ARBA" id="ARBA00010718"/>
    </source>
</evidence>
<dbReference type="PROSITE" id="PS51144">
    <property type="entry name" value="ALPHA_CA_2"/>
    <property type="match status" value="1"/>
</dbReference>
<feature type="domain" description="Alpha-carbonic anhydrase" evidence="7">
    <location>
        <begin position="21"/>
        <end position="275"/>
    </location>
</feature>
<organism evidence="8 9">
    <name type="scientific">Aquatica leii</name>
    <dbReference type="NCBI Taxonomy" id="1421715"/>
    <lineage>
        <taxon>Eukaryota</taxon>
        <taxon>Metazoa</taxon>
        <taxon>Ecdysozoa</taxon>
        <taxon>Arthropoda</taxon>
        <taxon>Hexapoda</taxon>
        <taxon>Insecta</taxon>
        <taxon>Pterygota</taxon>
        <taxon>Neoptera</taxon>
        <taxon>Endopterygota</taxon>
        <taxon>Coleoptera</taxon>
        <taxon>Polyphaga</taxon>
        <taxon>Elateriformia</taxon>
        <taxon>Elateroidea</taxon>
        <taxon>Lampyridae</taxon>
        <taxon>Luciolinae</taxon>
        <taxon>Aquatica</taxon>
    </lineage>
</organism>
<protein>
    <recommendedName>
        <fullName evidence="2 6">Carbonic anhydrase</fullName>
        <ecNumber evidence="2 6">4.2.1.1</ecNumber>
    </recommendedName>
</protein>
<dbReference type="GO" id="GO:0004089">
    <property type="term" value="F:carbonate dehydratase activity"/>
    <property type="evidence" value="ECO:0007669"/>
    <property type="project" value="UniProtKB-UniRule"/>
</dbReference>